<evidence type="ECO:0000313" key="3">
    <source>
        <dbReference type="EMBL" id="AXK42978.1"/>
    </source>
</evidence>
<proteinExistence type="inferred from homology"/>
<protein>
    <submittedName>
        <fullName evidence="3">YciI family protein</fullName>
    </submittedName>
</protein>
<dbReference type="SUPFAM" id="SSF54909">
    <property type="entry name" value="Dimeric alpha+beta barrel"/>
    <property type="match status" value="1"/>
</dbReference>
<evidence type="ECO:0000256" key="1">
    <source>
        <dbReference type="ARBA" id="ARBA00007689"/>
    </source>
</evidence>
<dbReference type="PANTHER" id="PTHR35174">
    <property type="entry name" value="BLL7171 PROTEIN-RELATED"/>
    <property type="match status" value="1"/>
</dbReference>
<dbReference type="EMBL" id="CP031357">
    <property type="protein sequence ID" value="AXK42978.1"/>
    <property type="molecule type" value="Genomic_DNA"/>
</dbReference>
<dbReference type="InterPro" id="IPR005545">
    <property type="entry name" value="YCII"/>
</dbReference>
<dbReference type="PANTHER" id="PTHR35174:SF3">
    <property type="entry name" value="BLL7171 PROTEIN"/>
    <property type="match status" value="1"/>
</dbReference>
<name>A0A345YGC6_9SPHN</name>
<evidence type="ECO:0000259" key="2">
    <source>
        <dbReference type="Pfam" id="PF03795"/>
    </source>
</evidence>
<dbReference type="InterPro" id="IPR011008">
    <property type="entry name" value="Dimeric_a/b-barrel"/>
</dbReference>
<feature type="domain" description="YCII-related" evidence="2">
    <location>
        <begin position="1"/>
        <end position="109"/>
    </location>
</feature>
<dbReference type="RefSeq" id="WP_115417147.1">
    <property type="nucleotide sequence ID" value="NZ_CP031357.1"/>
</dbReference>
<keyword evidence="4" id="KW-1185">Reference proteome</keyword>
<organism evidence="3 4">
    <name type="scientific">Erythrobacter aureus</name>
    <dbReference type="NCBI Taxonomy" id="2182384"/>
    <lineage>
        <taxon>Bacteria</taxon>
        <taxon>Pseudomonadati</taxon>
        <taxon>Pseudomonadota</taxon>
        <taxon>Alphaproteobacteria</taxon>
        <taxon>Sphingomonadales</taxon>
        <taxon>Erythrobacteraceae</taxon>
        <taxon>Erythrobacter/Porphyrobacter group</taxon>
        <taxon>Erythrobacter</taxon>
    </lineage>
</organism>
<dbReference type="OrthoDB" id="9807535at2"/>
<accession>A0A345YGC6</accession>
<dbReference type="Pfam" id="PF03795">
    <property type="entry name" value="YCII"/>
    <property type="match status" value="1"/>
</dbReference>
<reference evidence="4" key="1">
    <citation type="submission" date="2018-07" db="EMBL/GenBank/DDBJ databases">
        <title>Genome sequence of Erythrobacter strain YH-07, an antagonistic bacterium isolated from Yellow Sea.</title>
        <authorList>
            <person name="Tang T."/>
            <person name="Liu Q."/>
            <person name="Sun X."/>
        </authorList>
    </citation>
    <scope>NUCLEOTIDE SEQUENCE [LARGE SCALE GENOMIC DNA]</scope>
    <source>
        <strain evidence="4">YH-07</strain>
    </source>
</reference>
<evidence type="ECO:0000313" key="4">
    <source>
        <dbReference type="Proteomes" id="UP000254508"/>
    </source>
</evidence>
<dbReference type="Proteomes" id="UP000254508">
    <property type="component" value="Chromosome"/>
</dbReference>
<gene>
    <name evidence="3" type="ORF">DVR09_12170</name>
</gene>
<dbReference type="AlphaFoldDB" id="A0A345YGC6"/>
<dbReference type="Gene3D" id="3.30.70.1060">
    <property type="entry name" value="Dimeric alpha+beta barrel"/>
    <property type="match status" value="1"/>
</dbReference>
<sequence>MKYALLIHEDHANYKDEDGWNEIIRRHEAFGEAHASAIVGGEGLNGPETATTLHRKGEETMVHDGPFAEAREQLGGFYLVEVASLDEAMAIAKDIPFAGDGSVEIRPCIDEG</sequence>
<comment type="similarity">
    <text evidence="1">Belongs to the YciI family.</text>
</comment>
<dbReference type="KEGG" id="err:DVR09_12170"/>